<evidence type="ECO:0000313" key="2">
    <source>
        <dbReference type="Proteomes" id="UP000321026"/>
    </source>
</evidence>
<sequence length="71" mass="8223">MALAKCTHRKANGAFCTGVVDTEDDTWYITTSYYSSAFMQRRNVPTLHFQCPRDPDHTIMYTPDRHSNHDV</sequence>
<dbReference type="Proteomes" id="UP000321026">
    <property type="component" value="Unassembled WGS sequence"/>
</dbReference>
<comment type="caution">
    <text evidence="1">The sequence shown here is derived from an EMBL/GenBank/DDBJ whole genome shotgun (WGS) entry which is preliminary data.</text>
</comment>
<evidence type="ECO:0000313" key="1">
    <source>
        <dbReference type="EMBL" id="TXG78866.1"/>
    </source>
</evidence>
<reference evidence="1 2" key="1">
    <citation type="submission" date="2018-09" db="EMBL/GenBank/DDBJ databases">
        <title>Metagenome Assembled Genomes from an Advanced Water Purification Facility.</title>
        <authorList>
            <person name="Stamps B.W."/>
            <person name="Spear J.R."/>
        </authorList>
    </citation>
    <scope>NUCLEOTIDE SEQUENCE [LARGE SCALE GENOMIC DNA]</scope>
    <source>
        <strain evidence="1">Bin_63_2</strain>
    </source>
</reference>
<dbReference type="EMBL" id="SSDS01000003">
    <property type="protein sequence ID" value="TXG78866.1"/>
    <property type="molecule type" value="Genomic_DNA"/>
</dbReference>
<protein>
    <submittedName>
        <fullName evidence="1">Uncharacterized protein</fullName>
    </submittedName>
</protein>
<organism evidence="1 2">
    <name type="scientific">Candidatus Dojkabacteria bacterium</name>
    <dbReference type="NCBI Taxonomy" id="2099670"/>
    <lineage>
        <taxon>Bacteria</taxon>
        <taxon>Candidatus Dojkabacteria</taxon>
    </lineage>
</organism>
<accession>A0A5C7JEG3</accession>
<dbReference type="AlphaFoldDB" id="A0A5C7JEG3"/>
<proteinExistence type="predicted"/>
<gene>
    <name evidence="1" type="ORF">E6Q11_00155</name>
</gene>
<name>A0A5C7JEG3_9BACT</name>